<dbReference type="SUPFAM" id="SSF56784">
    <property type="entry name" value="HAD-like"/>
    <property type="match status" value="1"/>
</dbReference>
<keyword evidence="10" id="KW-0460">Magnesium</keyword>
<dbReference type="InterPro" id="IPR023214">
    <property type="entry name" value="HAD_sf"/>
</dbReference>
<feature type="binding site" evidence="10">
    <location>
        <position position="32"/>
    </location>
    <ligand>
        <name>Mg(2+)</name>
        <dbReference type="ChEBI" id="CHEBI:18420"/>
    </ligand>
</feature>
<dbReference type="GO" id="GO:0005975">
    <property type="term" value="P:carbohydrate metabolic process"/>
    <property type="evidence" value="ECO:0007669"/>
    <property type="project" value="InterPro"/>
</dbReference>
<dbReference type="Pfam" id="PF13242">
    <property type="entry name" value="Hydrolase_like"/>
    <property type="match status" value="1"/>
</dbReference>
<feature type="active site" description="Proton donor" evidence="8">
    <location>
        <position position="32"/>
    </location>
</feature>
<dbReference type="PANTHER" id="PTHR42891">
    <property type="entry name" value="D-GLYCERO-BETA-D-MANNO-HEPTOSE-1,7-BISPHOSPHATE 7-PHOSPHATASE"/>
    <property type="match status" value="1"/>
</dbReference>
<reference evidence="11 12" key="1">
    <citation type="submission" date="2020-08" db="EMBL/GenBank/DDBJ databases">
        <title>Genome sequence of Thermomonas brevis KACC 16975T.</title>
        <authorList>
            <person name="Hyun D.-W."/>
            <person name="Bae J.-W."/>
        </authorList>
    </citation>
    <scope>NUCLEOTIDE SEQUENCE [LARGE SCALE GENOMIC DNA]</scope>
    <source>
        <strain evidence="11 12">KACC 16975</strain>
    </source>
</reference>
<evidence type="ECO:0000256" key="6">
    <source>
        <dbReference type="ARBA" id="ARBA00031828"/>
    </source>
</evidence>
<feature type="binding site" evidence="10">
    <location>
        <position position="155"/>
    </location>
    <ligand>
        <name>Mg(2+)</name>
        <dbReference type="ChEBI" id="CHEBI:18420"/>
    </ligand>
</feature>
<protein>
    <recommendedName>
        <fullName evidence="6 7">D,D-heptose 1,7-bisphosphate phosphatase</fullName>
        <ecNumber evidence="7">3.1.3.-</ecNumber>
    </recommendedName>
</protein>
<dbReference type="PANTHER" id="PTHR42891:SF1">
    <property type="entry name" value="D-GLYCERO-BETA-D-MANNO-HEPTOSE-1,7-BISPHOSPHATE 7-PHOSPHATASE"/>
    <property type="match status" value="1"/>
</dbReference>
<dbReference type="RefSeq" id="WP_187571580.1">
    <property type="nucleotide sequence ID" value="NZ_CP060711.1"/>
</dbReference>
<feature type="binding site" evidence="10">
    <location>
        <position position="126"/>
    </location>
    <ligand>
        <name>Zn(2+)</name>
        <dbReference type="ChEBI" id="CHEBI:29105"/>
    </ligand>
</feature>
<dbReference type="PIRSF" id="PIRSF004682">
    <property type="entry name" value="GmhB"/>
    <property type="match status" value="1"/>
</dbReference>
<dbReference type="AlphaFoldDB" id="A0A7G9QWW1"/>
<dbReference type="Gene3D" id="3.40.50.1000">
    <property type="entry name" value="HAD superfamily/HAD-like"/>
    <property type="match status" value="1"/>
</dbReference>
<feature type="binding site" evidence="10">
    <location>
        <position position="30"/>
    </location>
    <ligand>
        <name>Mg(2+)</name>
        <dbReference type="ChEBI" id="CHEBI:18420"/>
    </ligand>
</feature>
<evidence type="ECO:0000256" key="10">
    <source>
        <dbReference type="PIRSR" id="PIRSR004682-4"/>
    </source>
</evidence>
<dbReference type="NCBIfam" id="TIGR01662">
    <property type="entry name" value="HAD-SF-IIIA"/>
    <property type="match status" value="1"/>
</dbReference>
<feature type="site" description="Contributes to substrate recognition" evidence="9">
    <location>
        <position position="129"/>
    </location>
</feature>
<comment type="similarity">
    <text evidence="7">Belongs to the gmhB family.</text>
</comment>
<dbReference type="NCBIfam" id="TIGR00213">
    <property type="entry name" value="GmhB_yaeD"/>
    <property type="match status" value="1"/>
</dbReference>
<evidence type="ECO:0000256" key="1">
    <source>
        <dbReference type="ARBA" id="ARBA00004496"/>
    </source>
</evidence>
<dbReference type="NCBIfam" id="TIGR01656">
    <property type="entry name" value="Histidinol-ppas"/>
    <property type="match status" value="1"/>
</dbReference>
<organism evidence="11 12">
    <name type="scientific">Thermomonas brevis</name>
    <dbReference type="NCBI Taxonomy" id="215691"/>
    <lineage>
        <taxon>Bacteria</taxon>
        <taxon>Pseudomonadati</taxon>
        <taxon>Pseudomonadota</taxon>
        <taxon>Gammaproteobacteria</taxon>
        <taxon>Lysobacterales</taxon>
        <taxon>Lysobacteraceae</taxon>
        <taxon>Thermomonas</taxon>
    </lineage>
</organism>
<dbReference type="InterPro" id="IPR036412">
    <property type="entry name" value="HAD-like_sf"/>
</dbReference>
<dbReference type="GO" id="GO:0005737">
    <property type="term" value="C:cytoplasm"/>
    <property type="evidence" value="ECO:0007669"/>
    <property type="project" value="UniProtKB-SubCell"/>
</dbReference>
<evidence type="ECO:0000256" key="9">
    <source>
        <dbReference type="PIRSR" id="PIRSR004682-3"/>
    </source>
</evidence>
<comment type="cofactor">
    <cofactor evidence="10">
        <name>Zn(2+)</name>
        <dbReference type="ChEBI" id="CHEBI:29105"/>
    </cofactor>
</comment>
<dbReference type="EC" id="3.1.3.-" evidence="7"/>
<keyword evidence="5 7" id="KW-0119">Carbohydrate metabolism</keyword>
<accession>A0A7G9QWW1</accession>
<proteinExistence type="inferred from homology"/>
<comment type="cofactor">
    <cofactor evidence="10">
        <name>Mg(2+)</name>
        <dbReference type="ChEBI" id="CHEBI:18420"/>
    </cofactor>
</comment>
<dbReference type="EMBL" id="CP060711">
    <property type="protein sequence ID" value="QNN47836.1"/>
    <property type="molecule type" value="Genomic_DNA"/>
</dbReference>
<feature type="binding site" evidence="10">
    <location>
        <position position="111"/>
    </location>
    <ligand>
        <name>Zn(2+)</name>
        <dbReference type="ChEBI" id="CHEBI:29105"/>
    </ligand>
</feature>
<evidence type="ECO:0000256" key="2">
    <source>
        <dbReference type="ARBA" id="ARBA00022490"/>
    </source>
</evidence>
<dbReference type="CDD" id="cd07503">
    <property type="entry name" value="HAD_HisB-N"/>
    <property type="match status" value="1"/>
</dbReference>
<dbReference type="Proteomes" id="UP000515977">
    <property type="component" value="Chromosome"/>
</dbReference>
<evidence type="ECO:0000256" key="7">
    <source>
        <dbReference type="PIRNR" id="PIRNR004682"/>
    </source>
</evidence>
<evidence type="ECO:0000256" key="3">
    <source>
        <dbReference type="ARBA" id="ARBA00022723"/>
    </source>
</evidence>
<sequence>MPTLRDPYLDPAVAALLAANPAPRMALFLDRDGVVNLNHGYVHTPERTEWVPGIFELVARAHRRGYLPIVVTNQAGIGRGLYDEAAFLDYTAWMHEQFAGRGTPLLATFWCPHHPEAGIGEYRVACGCRKPQSGMMLAAIERFDIDPVRSLLIGDQPSDVEAAHAVGVAARLIAERDWGRGMAGVLGAEP</sequence>
<comment type="subcellular location">
    <subcellularLocation>
        <location evidence="1 7">Cytoplasm</location>
    </subcellularLocation>
</comment>
<dbReference type="InterPro" id="IPR004446">
    <property type="entry name" value="Heptose_bisP_phosphatase"/>
</dbReference>
<dbReference type="KEGG" id="tbv:H9L17_06850"/>
<evidence type="ECO:0000256" key="4">
    <source>
        <dbReference type="ARBA" id="ARBA00022801"/>
    </source>
</evidence>
<name>A0A7G9QWW1_9GAMM</name>
<feature type="binding site" evidence="10">
    <location>
        <position position="128"/>
    </location>
    <ligand>
        <name>Zn(2+)</name>
        <dbReference type="ChEBI" id="CHEBI:29105"/>
    </ligand>
</feature>
<gene>
    <name evidence="11" type="ORF">H9L17_06850</name>
</gene>
<dbReference type="GO" id="GO:0016791">
    <property type="term" value="F:phosphatase activity"/>
    <property type="evidence" value="ECO:0007669"/>
    <property type="project" value="InterPro"/>
</dbReference>
<evidence type="ECO:0000313" key="11">
    <source>
        <dbReference type="EMBL" id="QNN47836.1"/>
    </source>
</evidence>
<feature type="binding site" evidence="10">
    <location>
        <position position="113"/>
    </location>
    <ligand>
        <name>Zn(2+)</name>
        <dbReference type="ChEBI" id="CHEBI:29105"/>
    </ligand>
</feature>
<evidence type="ECO:0000256" key="8">
    <source>
        <dbReference type="PIRSR" id="PIRSR004682-1"/>
    </source>
</evidence>
<dbReference type="InterPro" id="IPR006543">
    <property type="entry name" value="Histidinol-phos"/>
</dbReference>
<keyword evidence="2 7" id="KW-0963">Cytoplasm</keyword>
<keyword evidence="10" id="KW-0862">Zinc</keyword>
<evidence type="ECO:0000256" key="5">
    <source>
        <dbReference type="ARBA" id="ARBA00023277"/>
    </source>
</evidence>
<dbReference type="InterPro" id="IPR006549">
    <property type="entry name" value="HAD-SF_hydro_IIIA"/>
</dbReference>
<keyword evidence="3 10" id="KW-0479">Metal-binding</keyword>
<evidence type="ECO:0000313" key="12">
    <source>
        <dbReference type="Proteomes" id="UP000515977"/>
    </source>
</evidence>
<feature type="site" description="Stabilizes the phosphoryl group" evidence="9">
    <location>
        <position position="130"/>
    </location>
</feature>
<dbReference type="GO" id="GO:0046872">
    <property type="term" value="F:metal ion binding"/>
    <property type="evidence" value="ECO:0007669"/>
    <property type="project" value="UniProtKB-KW"/>
</dbReference>
<feature type="active site" description="Nucleophile" evidence="8">
    <location>
        <position position="30"/>
    </location>
</feature>
<keyword evidence="12" id="KW-1185">Reference proteome</keyword>
<feature type="site" description="Stabilizes the phosphoryl group" evidence="9">
    <location>
        <position position="72"/>
    </location>
</feature>
<keyword evidence="4 7" id="KW-0378">Hydrolase</keyword>